<evidence type="ECO:0000313" key="2">
    <source>
        <dbReference type="EMBL" id="KAH0541924.1"/>
    </source>
</evidence>
<proteinExistence type="predicted"/>
<organism evidence="2 3">
    <name type="scientific">Glutinoglossum americanum</name>
    <dbReference type="NCBI Taxonomy" id="1670608"/>
    <lineage>
        <taxon>Eukaryota</taxon>
        <taxon>Fungi</taxon>
        <taxon>Dikarya</taxon>
        <taxon>Ascomycota</taxon>
        <taxon>Pezizomycotina</taxon>
        <taxon>Geoglossomycetes</taxon>
        <taxon>Geoglossales</taxon>
        <taxon>Geoglossaceae</taxon>
        <taxon>Glutinoglossum</taxon>
    </lineage>
</organism>
<evidence type="ECO:0000256" key="1">
    <source>
        <dbReference type="SAM" id="MobiDB-lite"/>
    </source>
</evidence>
<protein>
    <submittedName>
        <fullName evidence="2">Uncharacterized protein</fullName>
    </submittedName>
</protein>
<comment type="caution">
    <text evidence="2">The sequence shown here is derived from an EMBL/GenBank/DDBJ whole genome shotgun (WGS) entry which is preliminary data.</text>
</comment>
<dbReference type="EMBL" id="JAGHQL010000065">
    <property type="protein sequence ID" value="KAH0541924.1"/>
    <property type="molecule type" value="Genomic_DNA"/>
</dbReference>
<dbReference type="AlphaFoldDB" id="A0A9P8ICX3"/>
<name>A0A9P8ICX3_9PEZI</name>
<keyword evidence="3" id="KW-1185">Reference proteome</keyword>
<accession>A0A9P8ICX3</accession>
<dbReference type="Proteomes" id="UP000698800">
    <property type="component" value="Unassembled WGS sequence"/>
</dbReference>
<evidence type="ECO:0000313" key="3">
    <source>
        <dbReference type="Proteomes" id="UP000698800"/>
    </source>
</evidence>
<feature type="region of interest" description="Disordered" evidence="1">
    <location>
        <begin position="1"/>
        <end position="30"/>
    </location>
</feature>
<reference evidence="2" key="1">
    <citation type="submission" date="2021-03" db="EMBL/GenBank/DDBJ databases">
        <title>Comparative genomics and phylogenomic investigation of the class Geoglossomycetes provide insights into ecological specialization and systematics.</title>
        <authorList>
            <person name="Melie T."/>
            <person name="Pirro S."/>
            <person name="Miller A.N."/>
            <person name="Quandt A."/>
        </authorList>
    </citation>
    <scope>NUCLEOTIDE SEQUENCE</scope>
    <source>
        <strain evidence="2">GBOQ0MN5Z8</strain>
    </source>
</reference>
<sequence>MRAGDNVLPSMGSEYATGDTVGDKGKSKKKGLAKAAVDGAMEWFRETGERMGFWREDRTRRF</sequence>
<gene>
    <name evidence="2" type="ORF">FGG08_003644</name>
</gene>